<dbReference type="GO" id="GO:0005524">
    <property type="term" value="F:ATP binding"/>
    <property type="evidence" value="ECO:0007669"/>
    <property type="project" value="UniProtKB-KW"/>
</dbReference>
<evidence type="ECO:0000256" key="12">
    <source>
        <dbReference type="ARBA" id="ARBA00023317"/>
    </source>
</evidence>
<organism evidence="14 15">
    <name type="scientific">Sulfurimonas marina</name>
    <dbReference type="NCBI Taxonomy" id="2590551"/>
    <lineage>
        <taxon>Bacteria</taxon>
        <taxon>Pseudomonadati</taxon>
        <taxon>Campylobacterota</taxon>
        <taxon>Epsilonproteobacteria</taxon>
        <taxon>Campylobacterales</taxon>
        <taxon>Sulfurimonadaceae</taxon>
        <taxon>Sulfurimonas</taxon>
    </lineage>
</organism>
<dbReference type="InterPro" id="IPR011037">
    <property type="entry name" value="Pyrv_Knase-like_insert_dom_sf"/>
</dbReference>
<evidence type="ECO:0000256" key="4">
    <source>
        <dbReference type="ARBA" id="ARBA00012142"/>
    </source>
</evidence>
<evidence type="ECO:0000256" key="11">
    <source>
        <dbReference type="ARBA" id="ARBA00023152"/>
    </source>
</evidence>
<dbReference type="Gene3D" id="3.20.20.60">
    <property type="entry name" value="Phosphoenolpyruvate-binding domains"/>
    <property type="match status" value="2"/>
</dbReference>
<dbReference type="KEGG" id="smax:FJR03_01920"/>
<keyword evidence="11" id="KW-0324">Glycolysis</keyword>
<keyword evidence="8" id="KW-0418">Kinase</keyword>
<dbReference type="InterPro" id="IPR001697">
    <property type="entry name" value="Pyr_Knase"/>
</dbReference>
<dbReference type="GO" id="GO:0004743">
    <property type="term" value="F:pyruvate kinase activity"/>
    <property type="evidence" value="ECO:0007669"/>
    <property type="project" value="UniProtKB-EC"/>
</dbReference>
<dbReference type="GO" id="GO:0016301">
    <property type="term" value="F:kinase activity"/>
    <property type="evidence" value="ECO:0007669"/>
    <property type="project" value="UniProtKB-KW"/>
</dbReference>
<evidence type="ECO:0000259" key="13">
    <source>
        <dbReference type="Pfam" id="PF00224"/>
    </source>
</evidence>
<keyword evidence="10" id="KW-0460">Magnesium</keyword>
<dbReference type="InterPro" id="IPR015793">
    <property type="entry name" value="Pyrv_Knase_brl"/>
</dbReference>
<name>A0A7M1AT19_9BACT</name>
<dbReference type="InterPro" id="IPR015813">
    <property type="entry name" value="Pyrv/PenolPyrv_kinase-like_dom"/>
</dbReference>
<keyword evidence="15" id="KW-1185">Reference proteome</keyword>
<feature type="domain" description="Pyruvate kinase barrel" evidence="13">
    <location>
        <begin position="356"/>
        <end position="574"/>
    </location>
</feature>
<evidence type="ECO:0000256" key="5">
    <source>
        <dbReference type="ARBA" id="ARBA00022679"/>
    </source>
</evidence>
<keyword evidence="7" id="KW-0547">Nucleotide-binding</keyword>
<comment type="cofactor">
    <cofactor evidence="1">
        <name>K(+)</name>
        <dbReference type="ChEBI" id="CHEBI:29103"/>
    </cofactor>
</comment>
<gene>
    <name evidence="14" type="ORF">FJR03_01920</name>
</gene>
<dbReference type="Pfam" id="PF00224">
    <property type="entry name" value="PK"/>
    <property type="match status" value="2"/>
</dbReference>
<sequence>MLDKKLIKQTLQEIKLLREELFHARSKLSDNETHFKSLLNLEHYMILRSKDRTELQEKLFLLSLSSLGRSYAHVAASIDTLYDQLSCWADKKSISKKKMKSFLHISISESITESSKNAAALFGGDVAAKLSKQKTAVMVTLPSHATENDGALIKELASEGVQVLRINTAHDDLSVWKKMAAVVEKINQRRKIEEKIRIFVDLAGPKIRTGAIQRLSLPVKIGSNKHQSEVLLSTTQSTMPQSRDPFTLEKIPAKIKIDEELFSELELGKTVTLYGVDGKKARIKIIDVRSDYVKGSIEKKIYIDEDSHLKYKIYESSVKDIVKQMESIRLYTGDTLVLTERDILGRSAEVETSGEVITPAIISCSFKDLSSMVQVGDPIFIDDGKIRLKVVKVVDNDIVCEVQNTKIKGVVLKEEKGINFPETFIKTAAITEHDKGLIDGILEFVDLLGISFCQSAKDVEELQNILTLKGCTDIGIVPKIETKQAVTQMPEILRQLLQWQSSGVMIARGDLAIEVGFANLASIQEKLLDICDAAHIPVIWATQVLEGQMKNNLPSRAEVTDAAMGGRAECVMLNKGMFAAETITILRHILHEMHQSFKKNRQLLSKETMWH</sequence>
<dbReference type="RefSeq" id="WP_193113981.1">
    <property type="nucleotide sequence ID" value="NZ_CP041165.1"/>
</dbReference>
<dbReference type="EMBL" id="CP041165">
    <property type="protein sequence ID" value="QOP40561.1"/>
    <property type="molecule type" value="Genomic_DNA"/>
</dbReference>
<dbReference type="EC" id="2.7.1.40" evidence="4"/>
<dbReference type="PROSITE" id="PS00110">
    <property type="entry name" value="PYRUVATE_KINASE"/>
    <property type="match status" value="1"/>
</dbReference>
<keyword evidence="9" id="KW-0067">ATP-binding</keyword>
<dbReference type="AlphaFoldDB" id="A0A7M1AT19"/>
<feature type="domain" description="Pyruvate kinase barrel" evidence="13">
    <location>
        <begin position="133"/>
        <end position="241"/>
    </location>
</feature>
<evidence type="ECO:0000256" key="10">
    <source>
        <dbReference type="ARBA" id="ARBA00022842"/>
    </source>
</evidence>
<evidence type="ECO:0000313" key="14">
    <source>
        <dbReference type="EMBL" id="QOP40561.1"/>
    </source>
</evidence>
<evidence type="ECO:0000256" key="7">
    <source>
        <dbReference type="ARBA" id="ARBA00022741"/>
    </source>
</evidence>
<dbReference type="PANTHER" id="PTHR11817">
    <property type="entry name" value="PYRUVATE KINASE"/>
    <property type="match status" value="1"/>
</dbReference>
<dbReference type="Proteomes" id="UP000593910">
    <property type="component" value="Chromosome"/>
</dbReference>
<evidence type="ECO:0000256" key="9">
    <source>
        <dbReference type="ARBA" id="ARBA00022840"/>
    </source>
</evidence>
<dbReference type="GO" id="GO:0030955">
    <property type="term" value="F:potassium ion binding"/>
    <property type="evidence" value="ECO:0007669"/>
    <property type="project" value="InterPro"/>
</dbReference>
<keyword evidence="6" id="KW-0479">Metal-binding</keyword>
<comment type="similarity">
    <text evidence="3">Belongs to the pyruvate kinase family.</text>
</comment>
<evidence type="ECO:0000256" key="8">
    <source>
        <dbReference type="ARBA" id="ARBA00022777"/>
    </source>
</evidence>
<dbReference type="UniPathway" id="UPA00109">
    <property type="reaction ID" value="UER00188"/>
</dbReference>
<reference evidence="14 15" key="1">
    <citation type="submission" date="2019-06" db="EMBL/GenBank/DDBJ databases">
        <title>Sulfurimonas gotlandica sp. nov., a chemoautotrophic and psychrotolerant epsilonproteobacterium isolated from a pelagic redoxcline, and an emended description of the genus Sulfurimonas.</title>
        <authorList>
            <person name="Wang S."/>
            <person name="Jiang L."/>
            <person name="Shao Z."/>
        </authorList>
    </citation>
    <scope>NUCLEOTIDE SEQUENCE [LARGE SCALE GENOMIC DNA]</scope>
    <source>
        <strain evidence="14 15">B2</strain>
    </source>
</reference>
<dbReference type="InterPro" id="IPR040442">
    <property type="entry name" value="Pyrv_kinase-like_dom_sf"/>
</dbReference>
<protein>
    <recommendedName>
        <fullName evidence="4">pyruvate kinase</fullName>
        <ecNumber evidence="4">2.7.1.40</ecNumber>
    </recommendedName>
</protein>
<accession>A0A7M1AT19</accession>
<evidence type="ECO:0000256" key="6">
    <source>
        <dbReference type="ARBA" id="ARBA00022723"/>
    </source>
</evidence>
<proteinExistence type="inferred from homology"/>
<evidence type="ECO:0000256" key="2">
    <source>
        <dbReference type="ARBA" id="ARBA00004997"/>
    </source>
</evidence>
<evidence type="ECO:0000256" key="1">
    <source>
        <dbReference type="ARBA" id="ARBA00001958"/>
    </source>
</evidence>
<dbReference type="GO" id="GO:0000287">
    <property type="term" value="F:magnesium ion binding"/>
    <property type="evidence" value="ECO:0007669"/>
    <property type="project" value="InterPro"/>
</dbReference>
<dbReference type="InterPro" id="IPR018209">
    <property type="entry name" value="Pyrv_Knase_AS"/>
</dbReference>
<keyword evidence="12" id="KW-0670">Pyruvate</keyword>
<keyword evidence="5" id="KW-0808">Transferase</keyword>
<evidence type="ECO:0000256" key="3">
    <source>
        <dbReference type="ARBA" id="ARBA00008663"/>
    </source>
</evidence>
<evidence type="ECO:0000313" key="15">
    <source>
        <dbReference type="Proteomes" id="UP000593910"/>
    </source>
</evidence>
<dbReference type="SUPFAM" id="SSF51621">
    <property type="entry name" value="Phosphoenolpyruvate/pyruvate domain"/>
    <property type="match status" value="1"/>
</dbReference>
<dbReference type="SUPFAM" id="SSF50800">
    <property type="entry name" value="PK beta-barrel domain-like"/>
    <property type="match status" value="1"/>
</dbReference>
<comment type="pathway">
    <text evidence="2">Carbohydrate degradation; glycolysis; pyruvate from D-glyceraldehyde 3-phosphate: step 5/5.</text>
</comment>